<dbReference type="GO" id="GO:0016491">
    <property type="term" value="F:oxidoreductase activity"/>
    <property type="evidence" value="ECO:0007669"/>
    <property type="project" value="InterPro"/>
</dbReference>
<organism evidence="3 4">
    <name type="scientific">Arthrobacter terrae</name>
    <dbReference type="NCBI Taxonomy" id="2935737"/>
    <lineage>
        <taxon>Bacteria</taxon>
        <taxon>Bacillati</taxon>
        <taxon>Actinomycetota</taxon>
        <taxon>Actinomycetes</taxon>
        <taxon>Micrococcales</taxon>
        <taxon>Micrococcaceae</taxon>
        <taxon>Arthrobacter</taxon>
    </lineage>
</organism>
<dbReference type="InterPro" id="IPR018713">
    <property type="entry name" value="MPAB/Lcp_cat_dom"/>
</dbReference>
<evidence type="ECO:0000259" key="2">
    <source>
        <dbReference type="Pfam" id="PF09995"/>
    </source>
</evidence>
<name>A0A931CR71_9MICC</name>
<comment type="caution">
    <text evidence="3">The sequence shown here is derived from an EMBL/GenBank/DDBJ whole genome shotgun (WGS) entry which is preliminary data.</text>
</comment>
<feature type="region of interest" description="Disordered" evidence="1">
    <location>
        <begin position="1"/>
        <end position="20"/>
    </location>
</feature>
<gene>
    <name evidence="3" type="ORF">IV500_16935</name>
</gene>
<dbReference type="Pfam" id="PF09995">
    <property type="entry name" value="MPAB_Lcp_cat"/>
    <property type="match status" value="1"/>
</dbReference>
<dbReference type="AlphaFoldDB" id="A0A931CR71"/>
<evidence type="ECO:0000313" key="3">
    <source>
        <dbReference type="EMBL" id="MBG0741060.1"/>
    </source>
</evidence>
<feature type="compositionally biased region" description="Low complexity" evidence="1">
    <location>
        <begin position="1"/>
        <end position="18"/>
    </location>
</feature>
<protein>
    <submittedName>
        <fullName evidence="3">DUF2236 domain-containing protein</fullName>
    </submittedName>
</protein>
<evidence type="ECO:0000256" key="1">
    <source>
        <dbReference type="SAM" id="MobiDB-lite"/>
    </source>
</evidence>
<dbReference type="EMBL" id="JADNYM010000024">
    <property type="protein sequence ID" value="MBG0741060.1"/>
    <property type="molecule type" value="Genomic_DNA"/>
</dbReference>
<dbReference type="Proteomes" id="UP000655366">
    <property type="component" value="Unassembled WGS sequence"/>
</dbReference>
<dbReference type="PANTHER" id="PTHR36124:SF1">
    <property type="entry name" value="ER-BOUND OXYGENASE MPAB_MPAB'_RUBBER OXYGENASE CATALYTIC DOMAIN-CONTAINING PROTEIN"/>
    <property type="match status" value="1"/>
</dbReference>
<accession>A0A931CR71</accession>
<dbReference type="RefSeq" id="WP_196397988.1">
    <property type="nucleotide sequence ID" value="NZ_JADNYM010000024.1"/>
</dbReference>
<feature type="domain" description="ER-bound oxygenase mpaB/mpaB'/Rubber oxygenase catalytic" evidence="2">
    <location>
        <begin position="40"/>
        <end position="238"/>
    </location>
</feature>
<reference evidence="3 4" key="1">
    <citation type="submission" date="2020-11" db="EMBL/GenBank/DDBJ databases">
        <title>Arthrobacter antarcticus sp. nov., isolated from Antarctic Soil.</title>
        <authorList>
            <person name="Li J."/>
        </authorList>
    </citation>
    <scope>NUCLEOTIDE SEQUENCE [LARGE SCALE GENOMIC DNA]</scope>
    <source>
        <strain evidence="3 4">Z1-20</strain>
    </source>
</reference>
<keyword evidence="4" id="KW-1185">Reference proteome</keyword>
<proteinExistence type="predicted"/>
<dbReference type="PANTHER" id="PTHR36124">
    <property type="match status" value="1"/>
</dbReference>
<evidence type="ECO:0000313" key="4">
    <source>
        <dbReference type="Proteomes" id="UP000655366"/>
    </source>
</evidence>
<sequence>MHPHSSLQKSQQRQQQASPENWQQTFRQMALFDLASDMELGFFLAYYRNFAIPSIAETLARNGEISDRPMKRSYDTGIVIYELIASGLDSDRGQQMISLLNRVHRHVPGTTEDFLYVLLTLLVVPIRWIRKHGWRQPTEMEIAAATRFFAGLGHRMHIDSVPGTFDEAAEFFDSYEVRNVAASIPGVALMDATVQVLQDRLPKPLRPVTRLMISAMLDDGRLTTALGLPRAYRWTRTALNAGLSLRNAIRRRRPLSKEPHFSPGSAGSSVYPHGYSSRDIGPINVMSGPTPAGHELR</sequence>
<dbReference type="InterPro" id="IPR046366">
    <property type="entry name" value="MPAB"/>
</dbReference>